<dbReference type="GO" id="GO:0022857">
    <property type="term" value="F:transmembrane transporter activity"/>
    <property type="evidence" value="ECO:0007669"/>
    <property type="project" value="InterPro"/>
</dbReference>
<evidence type="ECO:0000256" key="2">
    <source>
        <dbReference type="ARBA" id="ARBA00022448"/>
    </source>
</evidence>
<evidence type="ECO:0000256" key="5">
    <source>
        <dbReference type="ARBA" id="ARBA00023136"/>
    </source>
</evidence>
<name>A0A084B0D9_STACB</name>
<feature type="transmembrane region" description="Helical" evidence="7">
    <location>
        <begin position="148"/>
        <end position="166"/>
    </location>
</feature>
<reference evidence="9 10" key="1">
    <citation type="journal article" date="2014" name="BMC Genomics">
        <title>Comparative genome sequencing reveals chemotype-specific gene clusters in the toxigenic black mold Stachybotrys.</title>
        <authorList>
            <person name="Semeiks J."/>
            <person name="Borek D."/>
            <person name="Otwinowski Z."/>
            <person name="Grishin N.V."/>
        </authorList>
    </citation>
    <scope>NUCLEOTIDE SEQUENCE [LARGE SCALE GENOMIC DNA]</scope>
    <source>
        <strain evidence="10">CBS 109288 / IBT 7711</strain>
    </source>
</reference>
<gene>
    <name evidence="9" type="ORF">S7711_00843</name>
</gene>
<dbReference type="FunFam" id="1.20.1250.20:FF:000018">
    <property type="entry name" value="MFS transporter permease"/>
    <property type="match status" value="1"/>
</dbReference>
<feature type="transmembrane region" description="Helical" evidence="7">
    <location>
        <begin position="447"/>
        <end position="468"/>
    </location>
</feature>
<organism evidence="9 10">
    <name type="scientific">Stachybotrys chartarum (strain CBS 109288 / IBT 7711)</name>
    <name type="common">Toxic black mold</name>
    <name type="synonym">Stilbospora chartarum</name>
    <dbReference type="NCBI Taxonomy" id="1280523"/>
    <lineage>
        <taxon>Eukaryota</taxon>
        <taxon>Fungi</taxon>
        <taxon>Dikarya</taxon>
        <taxon>Ascomycota</taxon>
        <taxon>Pezizomycotina</taxon>
        <taxon>Sordariomycetes</taxon>
        <taxon>Hypocreomycetidae</taxon>
        <taxon>Hypocreales</taxon>
        <taxon>Stachybotryaceae</taxon>
        <taxon>Stachybotrys</taxon>
    </lineage>
</organism>
<feature type="region of interest" description="Disordered" evidence="6">
    <location>
        <begin position="1"/>
        <end position="21"/>
    </location>
</feature>
<keyword evidence="2" id="KW-0813">Transport</keyword>
<sequence length="538" mass="58728">MASTGRCATPDARLPRISEEPPGIQAPLILESKHSPKPEDRIAVIGRHRVVGLGEDDESFYRGFSKKQRRRVRNKIDVRLLPILALLYMLAQLDRSNIGNAKVEGLKADTHLTDTEYNILLAAFFIPYCLFEVPSNMVLKKLQRPSRYIATLVVAWGAVMASHGFANDFLGLLVARLLLGTTESGFYPAAMFLCSQWYRPRELASRLSVFMAMAAVSGITSGLLAAAIRNMDGLAGYEGWRWLFFVEGGITIIVGVATWFFLIDTPGRSSGWLTGDEIRYMEIEALIKEGGPLDEGSRASAWKDVLAIVADWRYWVFGTMLLVDQACAYGKGICLKFSIPSIIKGMGYTGSRTQLLSTIPYIFGFVSALAIPTCSDYFGSRAIPIIIAFSSSAIGFGMLLALVDDMATHKIAVIAGMCFVTVGVFPLSPVAGGWVSNNIATSGRRAAALAFVLSLGSLGGLPSGFMYVESQAPHFTLGFQISCVFACAGLLLCGALACSFWQGNKVKDAAPLERVRETYTEDELRRMGEKSPLFRYTL</sequence>
<dbReference type="InterPro" id="IPR036259">
    <property type="entry name" value="MFS_trans_sf"/>
</dbReference>
<dbReference type="Proteomes" id="UP000028045">
    <property type="component" value="Unassembled WGS sequence"/>
</dbReference>
<dbReference type="HOGENOM" id="CLU_001265_0_1_1"/>
<evidence type="ECO:0000256" key="1">
    <source>
        <dbReference type="ARBA" id="ARBA00004141"/>
    </source>
</evidence>
<feature type="transmembrane region" description="Helical" evidence="7">
    <location>
        <begin position="411"/>
        <end position="435"/>
    </location>
</feature>
<feature type="transmembrane region" description="Helical" evidence="7">
    <location>
        <begin position="353"/>
        <end position="371"/>
    </location>
</feature>
<feature type="transmembrane region" description="Helical" evidence="7">
    <location>
        <begin position="207"/>
        <end position="228"/>
    </location>
</feature>
<feature type="transmembrane region" description="Helical" evidence="7">
    <location>
        <begin position="383"/>
        <end position="404"/>
    </location>
</feature>
<evidence type="ECO:0000313" key="9">
    <source>
        <dbReference type="EMBL" id="KEY71018.1"/>
    </source>
</evidence>
<keyword evidence="10" id="KW-1185">Reference proteome</keyword>
<feature type="domain" description="Major facilitator superfamily (MFS) profile" evidence="8">
    <location>
        <begin position="80"/>
        <end position="506"/>
    </location>
</feature>
<dbReference type="EMBL" id="KL648363">
    <property type="protein sequence ID" value="KEY71018.1"/>
    <property type="molecule type" value="Genomic_DNA"/>
</dbReference>
<dbReference type="InterPro" id="IPR011701">
    <property type="entry name" value="MFS"/>
</dbReference>
<feature type="transmembrane region" description="Helical" evidence="7">
    <location>
        <begin position="240"/>
        <end position="262"/>
    </location>
</feature>
<evidence type="ECO:0000256" key="3">
    <source>
        <dbReference type="ARBA" id="ARBA00022692"/>
    </source>
</evidence>
<feature type="transmembrane region" description="Helical" evidence="7">
    <location>
        <begin position="475"/>
        <end position="502"/>
    </location>
</feature>
<evidence type="ECO:0000256" key="7">
    <source>
        <dbReference type="SAM" id="Phobius"/>
    </source>
</evidence>
<protein>
    <recommendedName>
        <fullName evidence="8">Major facilitator superfamily (MFS) profile domain-containing protein</fullName>
    </recommendedName>
</protein>
<comment type="subcellular location">
    <subcellularLocation>
        <location evidence="1">Membrane</location>
        <topology evidence="1">Multi-pass membrane protein</topology>
    </subcellularLocation>
</comment>
<dbReference type="GO" id="GO:0016020">
    <property type="term" value="C:membrane"/>
    <property type="evidence" value="ECO:0007669"/>
    <property type="project" value="UniProtKB-SubCell"/>
</dbReference>
<feature type="transmembrane region" description="Helical" evidence="7">
    <location>
        <begin position="76"/>
        <end position="93"/>
    </location>
</feature>
<keyword evidence="4 7" id="KW-1133">Transmembrane helix</keyword>
<dbReference type="Pfam" id="PF07690">
    <property type="entry name" value="MFS_1"/>
    <property type="match status" value="1"/>
</dbReference>
<dbReference type="PROSITE" id="PS50850">
    <property type="entry name" value="MFS"/>
    <property type="match status" value="1"/>
</dbReference>
<dbReference type="Gene3D" id="1.20.1250.20">
    <property type="entry name" value="MFS general substrate transporter like domains"/>
    <property type="match status" value="2"/>
</dbReference>
<keyword evidence="3 7" id="KW-0812">Transmembrane</keyword>
<evidence type="ECO:0000256" key="6">
    <source>
        <dbReference type="SAM" id="MobiDB-lite"/>
    </source>
</evidence>
<dbReference type="OrthoDB" id="2962993at2759"/>
<evidence type="ECO:0000313" key="10">
    <source>
        <dbReference type="Proteomes" id="UP000028045"/>
    </source>
</evidence>
<accession>A0A084B0D9</accession>
<proteinExistence type="predicted"/>
<dbReference type="InterPro" id="IPR020846">
    <property type="entry name" value="MFS_dom"/>
</dbReference>
<feature type="transmembrane region" description="Helical" evidence="7">
    <location>
        <begin position="119"/>
        <end position="139"/>
    </location>
</feature>
<dbReference type="AlphaFoldDB" id="A0A084B0D9"/>
<keyword evidence="5 7" id="KW-0472">Membrane</keyword>
<dbReference type="SUPFAM" id="SSF103473">
    <property type="entry name" value="MFS general substrate transporter"/>
    <property type="match status" value="1"/>
</dbReference>
<evidence type="ECO:0000256" key="4">
    <source>
        <dbReference type="ARBA" id="ARBA00022989"/>
    </source>
</evidence>
<dbReference type="PANTHER" id="PTHR43791">
    <property type="entry name" value="PERMEASE-RELATED"/>
    <property type="match status" value="1"/>
</dbReference>
<dbReference type="PANTHER" id="PTHR43791:SF54">
    <property type="entry name" value="MAJOR FACILITATOR SUPERFAMILY (MFS) PROFILE DOMAIN-CONTAINING PROTEIN-RELATED"/>
    <property type="match status" value="1"/>
</dbReference>
<evidence type="ECO:0000259" key="8">
    <source>
        <dbReference type="PROSITE" id="PS50850"/>
    </source>
</evidence>